<sequence>MNERLRGQYLVIVSILFALILNFPLLSLFNKPILWMGIPLLYWYLFTCWLGLVGLMYWYWTRQNHE</sequence>
<feature type="transmembrane region" description="Helical" evidence="1">
    <location>
        <begin position="41"/>
        <end position="60"/>
    </location>
</feature>
<dbReference type="RefSeq" id="WP_104710381.1">
    <property type="nucleotide sequence ID" value="NZ_PTRA01000001.1"/>
</dbReference>
<keyword evidence="1" id="KW-0812">Transmembrane</keyword>
<evidence type="ECO:0000313" key="2">
    <source>
        <dbReference type="EMBL" id="PQA59127.1"/>
    </source>
</evidence>
<keyword evidence="3" id="KW-1185">Reference proteome</keyword>
<feature type="transmembrane region" description="Helical" evidence="1">
    <location>
        <begin position="9"/>
        <end position="29"/>
    </location>
</feature>
<reference evidence="3" key="1">
    <citation type="submission" date="2018-02" db="EMBL/GenBank/DDBJ databases">
        <title>Genome sequencing of Solimonas sp. HR-BB.</title>
        <authorList>
            <person name="Lee Y."/>
            <person name="Jeon C.O."/>
        </authorList>
    </citation>
    <scope>NUCLEOTIDE SEQUENCE [LARGE SCALE GENOMIC DNA]</scope>
    <source>
        <strain evidence="3">HR-U</strain>
    </source>
</reference>
<keyword evidence="1" id="KW-0472">Membrane</keyword>
<keyword evidence="1" id="KW-1133">Transmembrane helix</keyword>
<evidence type="ECO:0008006" key="4">
    <source>
        <dbReference type="Google" id="ProtNLM"/>
    </source>
</evidence>
<evidence type="ECO:0000313" key="3">
    <source>
        <dbReference type="Proteomes" id="UP000239590"/>
    </source>
</evidence>
<evidence type="ECO:0000256" key="1">
    <source>
        <dbReference type="SAM" id="Phobius"/>
    </source>
</evidence>
<gene>
    <name evidence="2" type="ORF">C5O19_05590</name>
</gene>
<dbReference type="Proteomes" id="UP000239590">
    <property type="component" value="Unassembled WGS sequence"/>
</dbReference>
<organism evidence="2 3">
    <name type="scientific">Siphonobacter curvatus</name>
    <dbReference type="NCBI Taxonomy" id="2094562"/>
    <lineage>
        <taxon>Bacteria</taxon>
        <taxon>Pseudomonadati</taxon>
        <taxon>Bacteroidota</taxon>
        <taxon>Cytophagia</taxon>
        <taxon>Cytophagales</taxon>
        <taxon>Cytophagaceae</taxon>
        <taxon>Siphonobacter</taxon>
    </lineage>
</organism>
<dbReference type="OrthoDB" id="853798at2"/>
<accession>A0A2S7IN31</accession>
<name>A0A2S7IN31_9BACT</name>
<dbReference type="AlphaFoldDB" id="A0A2S7IN31"/>
<dbReference type="EMBL" id="PTRA01000001">
    <property type="protein sequence ID" value="PQA59127.1"/>
    <property type="molecule type" value="Genomic_DNA"/>
</dbReference>
<proteinExistence type="predicted"/>
<protein>
    <recommendedName>
        <fullName evidence="4">DUF3311 domain-containing protein</fullName>
    </recommendedName>
</protein>
<comment type="caution">
    <text evidence="2">The sequence shown here is derived from an EMBL/GenBank/DDBJ whole genome shotgun (WGS) entry which is preliminary data.</text>
</comment>